<accession>A0A016RU28</accession>
<evidence type="ECO:0000313" key="2">
    <source>
        <dbReference type="Proteomes" id="UP000024635"/>
    </source>
</evidence>
<reference evidence="2" key="1">
    <citation type="journal article" date="2015" name="Nat. Genet.">
        <title>The genome and transcriptome of the zoonotic hookworm Ancylostoma ceylanicum identify infection-specific gene families.</title>
        <authorList>
            <person name="Schwarz E.M."/>
            <person name="Hu Y."/>
            <person name="Antoshechkin I."/>
            <person name="Miller M.M."/>
            <person name="Sternberg P.W."/>
            <person name="Aroian R.V."/>
        </authorList>
    </citation>
    <scope>NUCLEOTIDE SEQUENCE</scope>
    <source>
        <strain evidence="2">HY135</strain>
    </source>
</reference>
<proteinExistence type="predicted"/>
<gene>
    <name evidence="1" type="primary">Acey_s0373.g174</name>
    <name evidence="1" type="ORF">Y032_0373g174</name>
</gene>
<protein>
    <submittedName>
        <fullName evidence="1">Uncharacterized protein</fullName>
    </submittedName>
</protein>
<sequence>MWVVIRPESKSDLRSPFCAPHLPRAPACLESSYCRYLYYVANVSWMMKGLPSIWMPLGGRYGRLSQELCPPWLYFSRTSHVHAMMARFSAFSTLNRLAANVMK</sequence>
<dbReference type="AlphaFoldDB" id="A0A016RU28"/>
<dbReference type="Proteomes" id="UP000024635">
    <property type="component" value="Unassembled WGS sequence"/>
</dbReference>
<comment type="caution">
    <text evidence="1">The sequence shown here is derived from an EMBL/GenBank/DDBJ whole genome shotgun (WGS) entry which is preliminary data.</text>
</comment>
<dbReference type="EMBL" id="JARK01001709">
    <property type="protein sequence ID" value="EYB81821.1"/>
    <property type="molecule type" value="Genomic_DNA"/>
</dbReference>
<evidence type="ECO:0000313" key="1">
    <source>
        <dbReference type="EMBL" id="EYB81821.1"/>
    </source>
</evidence>
<keyword evidence="2" id="KW-1185">Reference proteome</keyword>
<name>A0A016RU28_9BILA</name>
<organism evidence="1 2">
    <name type="scientific">Ancylostoma ceylanicum</name>
    <dbReference type="NCBI Taxonomy" id="53326"/>
    <lineage>
        <taxon>Eukaryota</taxon>
        <taxon>Metazoa</taxon>
        <taxon>Ecdysozoa</taxon>
        <taxon>Nematoda</taxon>
        <taxon>Chromadorea</taxon>
        <taxon>Rhabditida</taxon>
        <taxon>Rhabditina</taxon>
        <taxon>Rhabditomorpha</taxon>
        <taxon>Strongyloidea</taxon>
        <taxon>Ancylostomatidae</taxon>
        <taxon>Ancylostomatinae</taxon>
        <taxon>Ancylostoma</taxon>
    </lineage>
</organism>